<accession>A0AAD5L5J7</accession>
<dbReference type="EMBL" id="JAKCXM010002261">
    <property type="protein sequence ID" value="KAJ0390329.1"/>
    <property type="molecule type" value="Genomic_DNA"/>
</dbReference>
<comment type="caution">
    <text evidence="2">The sequence shown here is derived from an EMBL/GenBank/DDBJ whole genome shotgun (WGS) entry which is preliminary data.</text>
</comment>
<gene>
    <name evidence="2" type="ORF">P43SY_010722</name>
</gene>
<feature type="transmembrane region" description="Helical" evidence="1">
    <location>
        <begin position="243"/>
        <end position="260"/>
    </location>
</feature>
<protein>
    <recommendedName>
        <fullName evidence="4">Transmembrane protein</fullName>
    </recommendedName>
</protein>
<dbReference type="AlphaFoldDB" id="A0AAD5L5J7"/>
<evidence type="ECO:0000256" key="1">
    <source>
        <dbReference type="SAM" id="Phobius"/>
    </source>
</evidence>
<reference evidence="2" key="1">
    <citation type="submission" date="2021-12" db="EMBL/GenBank/DDBJ databases">
        <title>Prjna785345.</title>
        <authorList>
            <person name="Rujirawat T."/>
            <person name="Krajaejun T."/>
        </authorList>
    </citation>
    <scope>NUCLEOTIDE SEQUENCE</scope>
    <source>
        <strain evidence="2">Pi057C3</strain>
    </source>
</reference>
<name>A0AAD5L5J7_PYTIN</name>
<evidence type="ECO:0008006" key="4">
    <source>
        <dbReference type="Google" id="ProtNLM"/>
    </source>
</evidence>
<organism evidence="2 3">
    <name type="scientific">Pythium insidiosum</name>
    <name type="common">Pythiosis disease agent</name>
    <dbReference type="NCBI Taxonomy" id="114742"/>
    <lineage>
        <taxon>Eukaryota</taxon>
        <taxon>Sar</taxon>
        <taxon>Stramenopiles</taxon>
        <taxon>Oomycota</taxon>
        <taxon>Peronosporomycetes</taxon>
        <taxon>Pythiales</taxon>
        <taxon>Pythiaceae</taxon>
        <taxon>Pythium</taxon>
    </lineage>
</organism>
<feature type="transmembrane region" description="Helical" evidence="1">
    <location>
        <begin position="178"/>
        <end position="200"/>
    </location>
</feature>
<keyword evidence="1" id="KW-0812">Transmembrane</keyword>
<sequence>MSGVEAAYRDRIDFPLVFEYGQAPVATPSTASPIVVQYKCIYEPGCAGACHNNTDRTTAMYMVYAVRKSGTCYRERFAPELINRNGFVSRDCYGIGSGTNTLFFKLDPNATVTHGWTNAPAFVEIANVADPNAILACIMGGRVPVKGDAPFPSGFHNMVSLGTGMVLTVIFGDGSEQVLFNMYALVSLAGAVMYAGYVLTEATRMFRLQRRAAVQTQRARAVQQVRFSITVTTLSFRVWRLHFSHLSLFGFFTVFSWILGSSKTLCSWYSDGRRVIELSPGTMDLSVVPEYRCHGGSCPQIYASSFSAHVT</sequence>
<dbReference type="Proteomes" id="UP001209570">
    <property type="component" value="Unassembled WGS sequence"/>
</dbReference>
<keyword evidence="3" id="KW-1185">Reference proteome</keyword>
<proteinExistence type="predicted"/>
<evidence type="ECO:0000313" key="2">
    <source>
        <dbReference type="EMBL" id="KAJ0390329.1"/>
    </source>
</evidence>
<keyword evidence="1" id="KW-1133">Transmembrane helix</keyword>
<evidence type="ECO:0000313" key="3">
    <source>
        <dbReference type="Proteomes" id="UP001209570"/>
    </source>
</evidence>
<keyword evidence="1" id="KW-0472">Membrane</keyword>